<proteinExistence type="predicted"/>
<name>A0A833E9L9_9CREN</name>
<evidence type="ECO:0000313" key="2">
    <source>
        <dbReference type="Proteomes" id="UP000600071"/>
    </source>
</evidence>
<accession>A0A833E9L9</accession>
<dbReference type="Proteomes" id="UP000600071">
    <property type="component" value="Unassembled WGS sequence"/>
</dbReference>
<reference evidence="1" key="1">
    <citation type="journal article" date="2020" name="ISME J.">
        <title>Gammaproteobacteria mediating utilization of methyl-, sulfur- and petroleum organic compounds in deep ocean hydrothermal plumes.</title>
        <authorList>
            <person name="Zhou Z."/>
            <person name="Liu Y."/>
            <person name="Pan J."/>
            <person name="Cron B.R."/>
            <person name="Toner B.M."/>
            <person name="Anantharaman K."/>
            <person name="Breier J.A."/>
            <person name="Dick G.J."/>
            <person name="Li M."/>
        </authorList>
    </citation>
    <scope>NUCLEOTIDE SEQUENCE</scope>
    <source>
        <strain evidence="1">SZUA-1523</strain>
    </source>
</reference>
<protein>
    <submittedName>
        <fullName evidence="1">Uncharacterized protein</fullName>
    </submittedName>
</protein>
<comment type="caution">
    <text evidence="1">The sequence shown here is derived from an EMBL/GenBank/DDBJ whole genome shotgun (WGS) entry which is preliminary data.</text>
</comment>
<organism evidence="1 2">
    <name type="scientific">Pyrodictium delaneyi</name>
    <dbReference type="NCBI Taxonomy" id="1273541"/>
    <lineage>
        <taxon>Archaea</taxon>
        <taxon>Thermoproteota</taxon>
        <taxon>Thermoprotei</taxon>
        <taxon>Desulfurococcales</taxon>
        <taxon>Pyrodictiaceae</taxon>
        <taxon>Pyrodictium</taxon>
    </lineage>
</organism>
<gene>
    <name evidence="1" type="ORF">EYH50_04460</name>
</gene>
<dbReference type="AlphaFoldDB" id="A0A833E9L9"/>
<dbReference type="EMBL" id="DQVR01000098">
    <property type="protein sequence ID" value="HIQ24283.1"/>
    <property type="molecule type" value="Genomic_DNA"/>
</dbReference>
<sequence>MPGGLTGRHKIIAMVVDSENADILRQAGADHIVPVAIAAMLAASFIFEPSVPQVLIDLASSVMGVADVVEEDTSQYVGKPFGDVLLEAKRKHDKIPIAVYSVEEGLLVNPP</sequence>
<evidence type="ECO:0000313" key="1">
    <source>
        <dbReference type="EMBL" id="HIQ24283.1"/>
    </source>
</evidence>